<dbReference type="AlphaFoldDB" id="A0A0C5C6T4"/>
<keyword evidence="3" id="KW-1185">Reference proteome</keyword>
<dbReference type="EMBL" id="LRPN01000212">
    <property type="protein sequence ID" value="KWZ76101.1"/>
    <property type="molecule type" value="Genomic_DNA"/>
</dbReference>
<dbReference type="Proteomes" id="UP000032024">
    <property type="component" value="Chromosome"/>
</dbReference>
<reference evidence="3" key="2">
    <citation type="submission" date="2015-01" db="EMBL/GenBank/DDBJ databases">
        <title>Comparative genome analysis of Bacillus coagulans HM-08, Clostridium butyricum HM-68, Bacillus subtilis HM-66 and Bacillus paralicheniformis BL-09.</title>
        <authorList>
            <person name="Zhang H."/>
        </authorList>
    </citation>
    <scope>NUCLEOTIDE SEQUENCE [LARGE SCALE GENOMIC DNA]</scope>
    <source>
        <strain evidence="3">HM-08</strain>
    </source>
</reference>
<evidence type="ECO:0000313" key="4">
    <source>
        <dbReference type="Proteomes" id="UP000070376"/>
    </source>
</evidence>
<reference evidence="1" key="1">
    <citation type="submission" date="2015-01" db="EMBL/GenBank/DDBJ databases">
        <title>Comparative genome analysis of Bacillus coagulans HM-08, Clostridium butyricum HM-68, Bacillus subtilis HM-66 and Bacillus licheniformis BL-09.</title>
        <authorList>
            <person name="Zhang H."/>
        </authorList>
    </citation>
    <scope>NUCLEOTIDE SEQUENCE [LARGE SCALE GENOMIC DNA]</scope>
    <source>
        <strain evidence="1">HM-08</strain>
    </source>
</reference>
<evidence type="ECO:0000313" key="1">
    <source>
        <dbReference type="EMBL" id="AJO21085.1"/>
    </source>
</evidence>
<gene>
    <name evidence="2" type="ORF">HMPREF3213_04074</name>
    <name evidence="1" type="ORF">SB48_HM08orf00442</name>
</gene>
<evidence type="ECO:0000313" key="2">
    <source>
        <dbReference type="EMBL" id="KWZ76101.1"/>
    </source>
</evidence>
<reference evidence="4" key="4">
    <citation type="submission" date="2016-01" db="EMBL/GenBank/DDBJ databases">
        <authorList>
            <person name="Mitreva M."/>
            <person name="Pepin K.H."/>
            <person name="Mihindukulasuriya K.A."/>
            <person name="Fulton R."/>
            <person name="Fronick C."/>
            <person name="O'Laughlin M."/>
            <person name="Miner T."/>
            <person name="Herter B."/>
            <person name="Rosa B.A."/>
            <person name="Cordes M."/>
            <person name="Tomlinson C."/>
            <person name="Wollam A."/>
            <person name="Palsikar V.B."/>
            <person name="Mardis E.R."/>
            <person name="Wilson R.K."/>
        </authorList>
    </citation>
    <scope>NUCLEOTIDE SEQUENCE [LARGE SCALE GENOMIC DNA]</scope>
    <source>
        <strain evidence="4">GED7749B</strain>
    </source>
</reference>
<protein>
    <submittedName>
        <fullName evidence="2">Uncharacterized protein</fullName>
    </submittedName>
</protein>
<accession>A0A0C5C6T4</accession>
<reference evidence="2" key="3">
    <citation type="submission" date="2016-01" db="EMBL/GenBank/DDBJ databases">
        <authorList>
            <person name="Oliw E.H."/>
        </authorList>
    </citation>
    <scope>NUCLEOTIDE SEQUENCE [LARGE SCALE GENOMIC DNA]</scope>
    <source>
        <strain evidence="2">GED7749B</strain>
    </source>
</reference>
<organism evidence="2 4">
    <name type="scientific">Heyndrickxia coagulans</name>
    <name type="common">Weizmannia coagulans</name>
    <dbReference type="NCBI Taxonomy" id="1398"/>
    <lineage>
        <taxon>Bacteria</taxon>
        <taxon>Bacillati</taxon>
        <taxon>Bacillota</taxon>
        <taxon>Bacilli</taxon>
        <taxon>Bacillales</taxon>
        <taxon>Bacillaceae</taxon>
        <taxon>Heyndrickxia</taxon>
    </lineage>
</organism>
<name>A0A0C5C6T4_HEYCO</name>
<dbReference type="Proteomes" id="UP000070376">
    <property type="component" value="Unassembled WGS sequence"/>
</dbReference>
<dbReference type="EMBL" id="CP010525">
    <property type="protein sequence ID" value="AJO21085.1"/>
    <property type="molecule type" value="Genomic_DNA"/>
</dbReference>
<evidence type="ECO:0000313" key="3">
    <source>
        <dbReference type="Proteomes" id="UP000032024"/>
    </source>
</evidence>
<proteinExistence type="predicted"/>
<sequence length="98" mass="11078">MLLLPDSCAIYIKNIFRLPAKTDIITYKSNGFFCVFSTNRFRKKPSAGAKGSSSFVFVQAFRKSPACLKQAVKEGRFKLFGGKRVDHAIIFSEIYTRT</sequence>